<geneLocation type="plasmid" evidence="1">
    <name>unnamed1</name>
</geneLocation>
<evidence type="ECO:0008006" key="2">
    <source>
        <dbReference type="Google" id="ProtNLM"/>
    </source>
</evidence>
<protein>
    <recommendedName>
        <fullName evidence="2">Secreted protein</fullName>
    </recommendedName>
</protein>
<sequence length="261" mass="28221">MDTEITVALIGGAGVCGTIVGTVVGARIQARGGHAQAQAARDAAATAAQASRRHALHELRWTTLTALLRAASECIEATEHLYTSSQARPDAEREVVERVYHAFRLAYAEAELAAPHGMESVLTRMNSVVMGAYSSARGRAPTERALRALDELSREGDSAGQQAKEALARLRAAGAPLWNPRFGDPPPEYAEAIQALNAVPRLDREQVRLLLTNAAVPHEHEPNREDLRGAMQERAERRHSYQAARQELIAATRKALGTNDG</sequence>
<dbReference type="RefSeq" id="WP_369780696.1">
    <property type="nucleotide sequence ID" value="NZ_CP165728.1"/>
</dbReference>
<dbReference type="AlphaFoldDB" id="A0AB39YHR1"/>
<organism evidence="1">
    <name type="scientific">Streptomyces sp. R33</name>
    <dbReference type="NCBI Taxonomy" id="3238629"/>
    <lineage>
        <taxon>Bacteria</taxon>
        <taxon>Bacillati</taxon>
        <taxon>Actinomycetota</taxon>
        <taxon>Actinomycetes</taxon>
        <taxon>Kitasatosporales</taxon>
        <taxon>Streptomycetaceae</taxon>
        <taxon>Streptomyces</taxon>
    </lineage>
</organism>
<evidence type="ECO:0000313" key="1">
    <source>
        <dbReference type="EMBL" id="XDV69493.1"/>
    </source>
</evidence>
<reference evidence="1" key="1">
    <citation type="submission" date="2024-08" db="EMBL/GenBank/DDBJ databases">
        <authorList>
            <person name="Yu S.T."/>
        </authorList>
    </citation>
    <scope>NUCLEOTIDE SEQUENCE</scope>
    <source>
        <strain evidence="1">R33</strain>
        <plasmid evidence="1">unnamed1</plasmid>
    </source>
</reference>
<keyword evidence="1" id="KW-0614">Plasmid</keyword>
<proteinExistence type="predicted"/>
<accession>A0AB39YHR1</accession>
<gene>
    <name evidence="1" type="ORF">AB5J51_42005</name>
</gene>
<name>A0AB39YHR1_9ACTN</name>
<dbReference type="EMBL" id="CP165728">
    <property type="protein sequence ID" value="XDV69493.1"/>
    <property type="molecule type" value="Genomic_DNA"/>
</dbReference>